<dbReference type="Proteomes" id="UP001165586">
    <property type="component" value="Unassembled WGS sequence"/>
</dbReference>
<dbReference type="EMBL" id="JANLCJ010000680">
    <property type="protein sequence ID" value="MCS5737409.1"/>
    <property type="molecule type" value="Genomic_DNA"/>
</dbReference>
<gene>
    <name evidence="1" type="ORF">N1032_27120</name>
</gene>
<feature type="non-terminal residue" evidence="1">
    <location>
        <position position="1"/>
    </location>
</feature>
<proteinExistence type="predicted"/>
<accession>A0ABT2HBY8</accession>
<keyword evidence="2" id="KW-1185">Reference proteome</keyword>
<evidence type="ECO:0000313" key="2">
    <source>
        <dbReference type="Proteomes" id="UP001165586"/>
    </source>
</evidence>
<protein>
    <submittedName>
        <fullName evidence="1">Uncharacterized protein</fullName>
    </submittedName>
</protein>
<evidence type="ECO:0000313" key="1">
    <source>
        <dbReference type="EMBL" id="MCS5737409.1"/>
    </source>
</evidence>
<organism evidence="1 2">
    <name type="scientific">Herbiconiux daphne</name>
    <dbReference type="NCBI Taxonomy" id="2970914"/>
    <lineage>
        <taxon>Bacteria</taxon>
        <taxon>Bacillati</taxon>
        <taxon>Actinomycetota</taxon>
        <taxon>Actinomycetes</taxon>
        <taxon>Micrococcales</taxon>
        <taxon>Microbacteriaceae</taxon>
        <taxon>Herbiconiux</taxon>
    </lineage>
</organism>
<comment type="caution">
    <text evidence="1">The sequence shown here is derived from an EMBL/GenBank/DDBJ whole genome shotgun (WGS) entry which is preliminary data.</text>
</comment>
<dbReference type="RefSeq" id="WP_259543801.1">
    <property type="nucleotide sequence ID" value="NZ_JANLCJ010000680.1"/>
</dbReference>
<reference evidence="1" key="1">
    <citation type="submission" date="2022-08" db="EMBL/GenBank/DDBJ databases">
        <authorList>
            <person name="Deng Y."/>
            <person name="Han X.-F."/>
            <person name="Zhang Y.-Q."/>
        </authorList>
    </citation>
    <scope>NUCLEOTIDE SEQUENCE</scope>
    <source>
        <strain evidence="1">CPCC 203386</strain>
    </source>
</reference>
<sequence length="186" mass="19872">VNSNVNQIDFKASGSNDAYGREGSNEVRPNAATGVWIIRAKATFEAQDTNFHVIVNDSTASTGKRTGGSFVSNYSIGGVTRVSADFHVYQNGADGSVGAEVNILNSAGALIRKVDLTSDPIVYTWRQAQTEGWVTFHANTSSADDSLLVIVEQDRITIEGLHQATGGIASTDIMYKINKMPQGKTS</sequence>
<feature type="non-terminal residue" evidence="1">
    <location>
        <position position="186"/>
    </location>
</feature>
<name>A0ABT2HBY8_9MICO</name>